<name>A0A9N7VM48_PLEPL</name>
<evidence type="ECO:0000313" key="2">
    <source>
        <dbReference type="EMBL" id="CAB1450715.1"/>
    </source>
</evidence>
<sequence length="109" mass="11484">MHSARGADVGGLCLNSGAASFGVNILGPAKLSNLAKVKKLTSQLSVSLSRSFSVCWGPPPLQTRVPELDTTIATSIPVTQSKTGPVTETLHSEEERVAHEDGERENISD</sequence>
<proteinExistence type="predicted"/>
<evidence type="ECO:0000256" key="1">
    <source>
        <dbReference type="SAM" id="MobiDB-lite"/>
    </source>
</evidence>
<comment type="caution">
    <text evidence="2">The sequence shown here is derived from an EMBL/GenBank/DDBJ whole genome shotgun (WGS) entry which is preliminary data.</text>
</comment>
<feature type="region of interest" description="Disordered" evidence="1">
    <location>
        <begin position="80"/>
        <end position="109"/>
    </location>
</feature>
<protein>
    <submittedName>
        <fullName evidence="2">Uncharacterized protein</fullName>
    </submittedName>
</protein>
<keyword evidence="3" id="KW-1185">Reference proteome</keyword>
<reference evidence="2" key="1">
    <citation type="submission" date="2020-03" db="EMBL/GenBank/DDBJ databases">
        <authorList>
            <person name="Weist P."/>
        </authorList>
    </citation>
    <scope>NUCLEOTIDE SEQUENCE</scope>
</reference>
<accession>A0A9N7VM48</accession>
<dbReference type="AlphaFoldDB" id="A0A9N7VM48"/>
<organism evidence="2 3">
    <name type="scientific">Pleuronectes platessa</name>
    <name type="common">European plaice</name>
    <dbReference type="NCBI Taxonomy" id="8262"/>
    <lineage>
        <taxon>Eukaryota</taxon>
        <taxon>Metazoa</taxon>
        <taxon>Chordata</taxon>
        <taxon>Craniata</taxon>
        <taxon>Vertebrata</taxon>
        <taxon>Euteleostomi</taxon>
        <taxon>Actinopterygii</taxon>
        <taxon>Neopterygii</taxon>
        <taxon>Teleostei</taxon>
        <taxon>Neoteleostei</taxon>
        <taxon>Acanthomorphata</taxon>
        <taxon>Carangaria</taxon>
        <taxon>Pleuronectiformes</taxon>
        <taxon>Pleuronectoidei</taxon>
        <taxon>Pleuronectidae</taxon>
        <taxon>Pleuronectes</taxon>
    </lineage>
</organism>
<feature type="compositionally biased region" description="Basic and acidic residues" evidence="1">
    <location>
        <begin position="90"/>
        <end position="109"/>
    </location>
</feature>
<gene>
    <name evidence="2" type="ORF">PLEPLA_LOCUS38407</name>
</gene>
<evidence type="ECO:0000313" key="3">
    <source>
        <dbReference type="Proteomes" id="UP001153269"/>
    </source>
</evidence>
<dbReference type="Proteomes" id="UP001153269">
    <property type="component" value="Unassembled WGS sequence"/>
</dbReference>
<dbReference type="EMBL" id="CADEAL010004064">
    <property type="protein sequence ID" value="CAB1450715.1"/>
    <property type="molecule type" value="Genomic_DNA"/>
</dbReference>